<dbReference type="EMBL" id="CP099586">
    <property type="protein sequence ID" value="USS44485.1"/>
    <property type="molecule type" value="Genomic_DNA"/>
</dbReference>
<dbReference type="Proteomes" id="UP001056386">
    <property type="component" value="Plasmid unnamed3"/>
</dbReference>
<reference evidence="2" key="1">
    <citation type="submission" date="2022-06" db="EMBL/GenBank/DDBJ databases">
        <title>Draft genome sequence of Burkholderia glumae strain GR20004 isolated from rice panicle showing bacterial panicle blight.</title>
        <authorList>
            <person name="Choi S.Y."/>
            <person name="Lee Y.H."/>
        </authorList>
    </citation>
    <scope>NUCLEOTIDE SEQUENCE</scope>
    <source>
        <strain evidence="2">GR20004</strain>
        <plasmid evidence="2">unnamed3</plasmid>
    </source>
</reference>
<keyword evidence="2" id="KW-0614">Plasmid</keyword>
<protein>
    <recommendedName>
        <fullName evidence="4">Integrase</fullName>
    </recommendedName>
</protein>
<proteinExistence type="predicted"/>
<accession>A0ABY5BD93</accession>
<organism evidence="2 3">
    <name type="scientific">Burkholderia glumae</name>
    <name type="common">Pseudomonas glumae</name>
    <dbReference type="NCBI Taxonomy" id="337"/>
    <lineage>
        <taxon>Bacteria</taxon>
        <taxon>Pseudomonadati</taxon>
        <taxon>Pseudomonadota</taxon>
        <taxon>Betaproteobacteria</taxon>
        <taxon>Burkholderiales</taxon>
        <taxon>Burkholderiaceae</taxon>
        <taxon>Burkholderia</taxon>
    </lineage>
</organism>
<sequence length="46" mass="5273">MAIEVLQQVLGHGSLQTTTIYVNAEQQRMRQESAKYRARLAARRAK</sequence>
<keyword evidence="1" id="KW-0233">DNA recombination</keyword>
<evidence type="ECO:0000313" key="3">
    <source>
        <dbReference type="Proteomes" id="UP001056386"/>
    </source>
</evidence>
<dbReference type="InterPro" id="IPR013762">
    <property type="entry name" value="Integrase-like_cat_sf"/>
</dbReference>
<gene>
    <name evidence="2" type="ORF">NFI99_14020</name>
</gene>
<geneLocation type="plasmid" evidence="2 3">
    <name>unnamed3</name>
</geneLocation>
<keyword evidence="3" id="KW-1185">Reference proteome</keyword>
<dbReference type="Gene3D" id="1.10.443.10">
    <property type="entry name" value="Intergrase catalytic core"/>
    <property type="match status" value="1"/>
</dbReference>
<evidence type="ECO:0000256" key="1">
    <source>
        <dbReference type="ARBA" id="ARBA00023172"/>
    </source>
</evidence>
<name>A0ABY5BD93_BURGL</name>
<evidence type="ECO:0000313" key="2">
    <source>
        <dbReference type="EMBL" id="USS44485.1"/>
    </source>
</evidence>
<dbReference type="RefSeq" id="WP_080569432.1">
    <property type="nucleotide sequence ID" value="NZ_CP021160.1"/>
</dbReference>
<dbReference type="InterPro" id="IPR011010">
    <property type="entry name" value="DNA_brk_join_enz"/>
</dbReference>
<dbReference type="SUPFAM" id="SSF56349">
    <property type="entry name" value="DNA breaking-rejoining enzymes"/>
    <property type="match status" value="1"/>
</dbReference>
<evidence type="ECO:0008006" key="4">
    <source>
        <dbReference type="Google" id="ProtNLM"/>
    </source>
</evidence>